<dbReference type="EMBL" id="CP073754">
    <property type="protein sequence ID" value="QWF72253.1"/>
    <property type="molecule type" value="Genomic_DNA"/>
</dbReference>
<gene>
    <name evidence="2" type="ORF">KEF85_07345</name>
</gene>
<reference evidence="2" key="1">
    <citation type="submission" date="2021-04" db="EMBL/GenBank/DDBJ databases">
        <title>Draft genome sequence data of methanotrophic Methylovulum sp. strain S1L and Methylomonas sp. strain S2AM isolated from boreal lake water columns.</title>
        <authorList>
            <person name="Rissanen A.J."/>
            <person name="Mangayil R."/>
            <person name="Svenning M.M."/>
            <person name="Khanongnuch R."/>
        </authorList>
    </citation>
    <scope>NUCLEOTIDE SEQUENCE</scope>
    <source>
        <strain evidence="2">S2AM</strain>
    </source>
</reference>
<name>A0A975MQM5_9GAMM</name>
<dbReference type="GO" id="GO:0043565">
    <property type="term" value="F:sequence-specific DNA binding"/>
    <property type="evidence" value="ECO:0007669"/>
    <property type="project" value="TreeGrafter"/>
</dbReference>
<keyword evidence="3" id="KW-1185">Reference proteome</keyword>
<dbReference type="NCBIfam" id="NF047646">
    <property type="entry name" value="REP_Tyr_transpos"/>
    <property type="match status" value="1"/>
</dbReference>
<proteinExistence type="predicted"/>
<evidence type="ECO:0000259" key="1">
    <source>
        <dbReference type="SMART" id="SM01321"/>
    </source>
</evidence>
<dbReference type="Proteomes" id="UP000676649">
    <property type="component" value="Chromosome"/>
</dbReference>
<dbReference type="KEGG" id="mpad:KEF85_07345"/>
<evidence type="ECO:0000313" key="3">
    <source>
        <dbReference type="Proteomes" id="UP000676649"/>
    </source>
</evidence>
<dbReference type="SMART" id="SM01321">
    <property type="entry name" value="Y1_Tnp"/>
    <property type="match status" value="1"/>
</dbReference>
<dbReference type="SUPFAM" id="SSF143422">
    <property type="entry name" value="Transposase IS200-like"/>
    <property type="match status" value="1"/>
</dbReference>
<accession>A0A975MQM5</accession>
<dbReference type="GO" id="GO:0006313">
    <property type="term" value="P:DNA transposition"/>
    <property type="evidence" value="ECO:0007669"/>
    <property type="project" value="InterPro"/>
</dbReference>
<dbReference type="RefSeq" id="WP_215584566.1">
    <property type="nucleotide sequence ID" value="NZ_CP073754.1"/>
</dbReference>
<dbReference type="PANTHER" id="PTHR36966">
    <property type="entry name" value="REP-ASSOCIATED TYROSINE TRANSPOSASE"/>
    <property type="match status" value="1"/>
</dbReference>
<dbReference type="PANTHER" id="PTHR36966:SF1">
    <property type="entry name" value="REP-ASSOCIATED TYROSINE TRANSPOSASE"/>
    <property type="match status" value="1"/>
</dbReference>
<organism evidence="2 3">
    <name type="scientific">Methylomonas paludis</name>
    <dbReference type="NCBI Taxonomy" id="1173101"/>
    <lineage>
        <taxon>Bacteria</taxon>
        <taxon>Pseudomonadati</taxon>
        <taxon>Pseudomonadota</taxon>
        <taxon>Gammaproteobacteria</taxon>
        <taxon>Methylococcales</taxon>
        <taxon>Methylococcaceae</taxon>
        <taxon>Methylomonas</taxon>
    </lineage>
</organism>
<dbReference type="GO" id="GO:0004803">
    <property type="term" value="F:transposase activity"/>
    <property type="evidence" value="ECO:0007669"/>
    <property type="project" value="InterPro"/>
</dbReference>
<dbReference type="InterPro" id="IPR002686">
    <property type="entry name" value="Transposase_17"/>
</dbReference>
<dbReference type="AlphaFoldDB" id="A0A975MQM5"/>
<sequence length="177" mass="20886">MTDYRRIYIPGSTWFFTVNLAKRKGHQLLLDHIENLRGSFIKVRKDHPFKIIAIVVLPDHLHCILSLPEGDSDFSTRWGLIKADFSRGIAKGESLSSSRNKRGERGIWQRRFWDHLIRDENDLYAHLDYIHWNPVKHGLTKNAADWPYSSFQRFVNAGFYPENWCNLNHNFEIDFGE</sequence>
<dbReference type="InterPro" id="IPR052715">
    <property type="entry name" value="RAYT_transposase"/>
</dbReference>
<dbReference type="InterPro" id="IPR036515">
    <property type="entry name" value="Transposase_17_sf"/>
</dbReference>
<dbReference type="Gene3D" id="3.30.70.1290">
    <property type="entry name" value="Transposase IS200-like"/>
    <property type="match status" value="1"/>
</dbReference>
<feature type="domain" description="Transposase IS200-like" evidence="1">
    <location>
        <begin position="9"/>
        <end position="133"/>
    </location>
</feature>
<protein>
    <submittedName>
        <fullName evidence="2">Transposase</fullName>
    </submittedName>
</protein>
<evidence type="ECO:0000313" key="2">
    <source>
        <dbReference type="EMBL" id="QWF72253.1"/>
    </source>
</evidence>